<evidence type="ECO:0000313" key="2">
    <source>
        <dbReference type="EMBL" id="GLL08999.1"/>
    </source>
</evidence>
<dbReference type="RefSeq" id="WP_037042186.1">
    <property type="nucleotide sequence ID" value="NZ_BAAAUZ010000015.1"/>
</dbReference>
<evidence type="ECO:0000259" key="1">
    <source>
        <dbReference type="Pfam" id="PF08241"/>
    </source>
</evidence>
<proteinExistence type="predicted"/>
<dbReference type="Proteomes" id="UP001143463">
    <property type="component" value="Unassembled WGS sequence"/>
</dbReference>
<dbReference type="Gene3D" id="3.40.50.150">
    <property type="entry name" value="Vaccinia Virus protein VP39"/>
    <property type="match status" value="1"/>
</dbReference>
<name>A0A9W6NTR2_9PSEU</name>
<reference evidence="2" key="2">
    <citation type="submission" date="2023-01" db="EMBL/GenBank/DDBJ databases">
        <authorList>
            <person name="Sun Q."/>
            <person name="Evtushenko L."/>
        </authorList>
    </citation>
    <scope>NUCLEOTIDE SEQUENCE</scope>
    <source>
        <strain evidence="2">VKM Ac-1069</strain>
    </source>
</reference>
<dbReference type="EMBL" id="BSFQ01000001">
    <property type="protein sequence ID" value="GLL08999.1"/>
    <property type="molecule type" value="Genomic_DNA"/>
</dbReference>
<gene>
    <name evidence="2" type="ORF">GCM10017577_01390</name>
</gene>
<feature type="domain" description="Methyltransferase type 11" evidence="1">
    <location>
        <begin position="27"/>
        <end position="106"/>
    </location>
</feature>
<dbReference type="SUPFAM" id="SSF53335">
    <property type="entry name" value="S-adenosyl-L-methionine-dependent methyltransferases"/>
    <property type="match status" value="1"/>
</dbReference>
<organism evidence="2 3">
    <name type="scientific">Pseudonocardia halophobica</name>
    <dbReference type="NCBI Taxonomy" id="29401"/>
    <lineage>
        <taxon>Bacteria</taxon>
        <taxon>Bacillati</taxon>
        <taxon>Actinomycetota</taxon>
        <taxon>Actinomycetes</taxon>
        <taxon>Pseudonocardiales</taxon>
        <taxon>Pseudonocardiaceae</taxon>
        <taxon>Pseudonocardia</taxon>
    </lineage>
</organism>
<dbReference type="InterPro" id="IPR013216">
    <property type="entry name" value="Methyltransf_11"/>
</dbReference>
<dbReference type="InterPro" id="IPR029063">
    <property type="entry name" value="SAM-dependent_MTases_sf"/>
</dbReference>
<reference evidence="2" key="1">
    <citation type="journal article" date="2014" name="Int. J. Syst. Evol. Microbiol.">
        <title>Complete genome sequence of Corynebacterium casei LMG S-19264T (=DSM 44701T), isolated from a smear-ripened cheese.</title>
        <authorList>
            <consortium name="US DOE Joint Genome Institute (JGI-PGF)"/>
            <person name="Walter F."/>
            <person name="Albersmeier A."/>
            <person name="Kalinowski J."/>
            <person name="Ruckert C."/>
        </authorList>
    </citation>
    <scope>NUCLEOTIDE SEQUENCE</scope>
    <source>
        <strain evidence="2">VKM Ac-1069</strain>
    </source>
</reference>
<evidence type="ECO:0000313" key="3">
    <source>
        <dbReference type="Proteomes" id="UP001143463"/>
    </source>
</evidence>
<sequence length="237" mass="25038">MSEGPAGWGEPLYERVLAGVPEGASVLDVGCGPGVFAAFATKRGLRVTGIDADRSAVAAAQREVPGATFEVGDAHQLDGSYDLVALVQVLAHVTNPLKVLKESARVGGLVRATVWGREEESDVRLFGEALAPFLPPRGARRVPAGPPPLTQPDRFRKIAGTAGLEVVALDEVRCPFDYPDEDALVGPLLTADIGRYAVNTAGPAAVRDAVLAAFAPHRHGDGYRLWNLFRVLDARSA</sequence>
<keyword evidence="3" id="KW-1185">Reference proteome</keyword>
<accession>A0A9W6NTR2</accession>
<protein>
    <recommendedName>
        <fullName evidence="1">Methyltransferase type 11 domain-containing protein</fullName>
    </recommendedName>
</protein>
<dbReference type="Pfam" id="PF08241">
    <property type="entry name" value="Methyltransf_11"/>
    <property type="match status" value="1"/>
</dbReference>
<dbReference type="AlphaFoldDB" id="A0A9W6NTR2"/>
<comment type="caution">
    <text evidence="2">The sequence shown here is derived from an EMBL/GenBank/DDBJ whole genome shotgun (WGS) entry which is preliminary data.</text>
</comment>
<dbReference type="PANTHER" id="PTHR43861">
    <property type="entry name" value="TRANS-ACONITATE 2-METHYLTRANSFERASE-RELATED"/>
    <property type="match status" value="1"/>
</dbReference>
<dbReference type="GO" id="GO:0008757">
    <property type="term" value="F:S-adenosylmethionine-dependent methyltransferase activity"/>
    <property type="evidence" value="ECO:0007669"/>
    <property type="project" value="InterPro"/>
</dbReference>
<dbReference type="CDD" id="cd02440">
    <property type="entry name" value="AdoMet_MTases"/>
    <property type="match status" value="1"/>
</dbReference>